<keyword evidence="1" id="KW-0812">Transmembrane</keyword>
<dbReference type="Pfam" id="PF18935">
    <property type="entry name" value="DUF5683"/>
    <property type="match status" value="1"/>
</dbReference>
<dbReference type="InterPro" id="IPR043738">
    <property type="entry name" value="DUF5683"/>
</dbReference>
<dbReference type="EMBL" id="BPUB01000001">
    <property type="protein sequence ID" value="GJG58305.1"/>
    <property type="molecule type" value="Genomic_DNA"/>
</dbReference>
<gene>
    <name evidence="3" type="ORF">PRLR5076_11560</name>
</gene>
<protein>
    <recommendedName>
        <fullName evidence="2">DUF5683 domain-containing protein</fullName>
    </recommendedName>
</protein>
<feature type="domain" description="DUF5683" evidence="2">
    <location>
        <begin position="107"/>
        <end position="272"/>
    </location>
</feature>
<feature type="transmembrane region" description="Helical" evidence="1">
    <location>
        <begin position="210"/>
        <end position="228"/>
    </location>
</feature>
<keyword evidence="4" id="KW-1185">Reference proteome</keyword>
<comment type="caution">
    <text evidence="3">The sequence shown here is derived from an EMBL/GenBank/DDBJ whole genome shotgun (WGS) entry which is preliminary data.</text>
</comment>
<evidence type="ECO:0000313" key="4">
    <source>
        <dbReference type="Proteomes" id="UP000825483"/>
    </source>
</evidence>
<accession>A0A9R1CXQ3</accession>
<dbReference type="AlphaFoldDB" id="A0A9R1CXQ3"/>
<evidence type="ECO:0000259" key="2">
    <source>
        <dbReference type="Pfam" id="PF18935"/>
    </source>
</evidence>
<sequence>MLQAMNAYLTRMVLLVVAVFFSLTVAAQVNSSDSMKVMYPEGGTVTLTPSARHNRPAPADSRMDSAAVAREKYWNDDSLDNAAQLLDTSTPLTMKRKDNKRDWTTWRPNAKRALWLALVIPGGGQIYNRKYWKLPIFYGGFVGCIYAITWNNQMYHDYAQAYMDIMDNNPETKSYEQFLHFGNQVTDENKSRYQELFRKRKNRFRRWRDLASFVTIAVYAVSVIDAYVDASLSDFDISPDLSLHIAPRVMNDGMSANPLQSSAIGLGVGLRF</sequence>
<proteinExistence type="predicted"/>
<dbReference type="Proteomes" id="UP000825483">
    <property type="component" value="Unassembled WGS sequence"/>
</dbReference>
<evidence type="ECO:0000313" key="3">
    <source>
        <dbReference type="EMBL" id="GJG58305.1"/>
    </source>
</evidence>
<reference evidence="3" key="1">
    <citation type="journal article" date="2022" name="Int. J. Syst. Evol. Microbiol.">
        <title>Prevotella lacticifex sp. nov., isolated from the rumen of cows.</title>
        <authorList>
            <person name="Shinkai T."/>
            <person name="Ikeyama N."/>
            <person name="Kumagai M."/>
            <person name="Ohmori H."/>
            <person name="Sakamoto M."/>
            <person name="Ohkuma M."/>
            <person name="Mitsumori M."/>
        </authorList>
    </citation>
    <scope>NUCLEOTIDE SEQUENCE</scope>
    <source>
        <strain evidence="3">R5076</strain>
    </source>
</reference>
<feature type="transmembrane region" description="Helical" evidence="1">
    <location>
        <begin position="131"/>
        <end position="150"/>
    </location>
</feature>
<keyword evidence="1" id="KW-0472">Membrane</keyword>
<name>A0A9R1CXQ3_9BACT</name>
<organism evidence="3 4">
    <name type="scientific">Prevotella lacticifex</name>
    <dbReference type="NCBI Taxonomy" id="2854755"/>
    <lineage>
        <taxon>Bacteria</taxon>
        <taxon>Pseudomonadati</taxon>
        <taxon>Bacteroidota</taxon>
        <taxon>Bacteroidia</taxon>
        <taxon>Bacteroidales</taxon>
        <taxon>Prevotellaceae</taxon>
        <taxon>Prevotella</taxon>
    </lineage>
</organism>
<keyword evidence="1" id="KW-1133">Transmembrane helix</keyword>
<evidence type="ECO:0000256" key="1">
    <source>
        <dbReference type="SAM" id="Phobius"/>
    </source>
</evidence>